<protein>
    <submittedName>
        <fullName evidence="1">Uncharacterized protein</fullName>
    </submittedName>
</protein>
<comment type="caution">
    <text evidence="1">The sequence shown here is derived from an EMBL/GenBank/DDBJ whole genome shotgun (WGS) entry which is preliminary data.</text>
</comment>
<evidence type="ECO:0000313" key="1">
    <source>
        <dbReference type="EMBL" id="MBW0516341.1"/>
    </source>
</evidence>
<evidence type="ECO:0000313" key="2">
    <source>
        <dbReference type="Proteomes" id="UP000765509"/>
    </source>
</evidence>
<reference evidence="1" key="1">
    <citation type="submission" date="2021-03" db="EMBL/GenBank/DDBJ databases">
        <title>Draft genome sequence of rust myrtle Austropuccinia psidii MF-1, a brazilian biotype.</title>
        <authorList>
            <person name="Quecine M.C."/>
            <person name="Pachon D.M.R."/>
            <person name="Bonatelli M.L."/>
            <person name="Correr F.H."/>
            <person name="Franceschini L.M."/>
            <person name="Leite T.F."/>
            <person name="Margarido G.R.A."/>
            <person name="Almeida C.A."/>
            <person name="Ferrarezi J.A."/>
            <person name="Labate C.A."/>
        </authorList>
    </citation>
    <scope>NUCLEOTIDE SEQUENCE</scope>
    <source>
        <strain evidence="1">MF-1</strain>
    </source>
</reference>
<dbReference type="Proteomes" id="UP000765509">
    <property type="component" value="Unassembled WGS sequence"/>
</dbReference>
<dbReference type="EMBL" id="AVOT02025197">
    <property type="protein sequence ID" value="MBW0516341.1"/>
    <property type="molecule type" value="Genomic_DNA"/>
</dbReference>
<keyword evidence="2" id="KW-1185">Reference proteome</keyword>
<dbReference type="AlphaFoldDB" id="A0A9Q3HSL2"/>
<proteinExistence type="predicted"/>
<organism evidence="1 2">
    <name type="scientific">Austropuccinia psidii MF-1</name>
    <dbReference type="NCBI Taxonomy" id="1389203"/>
    <lineage>
        <taxon>Eukaryota</taxon>
        <taxon>Fungi</taxon>
        <taxon>Dikarya</taxon>
        <taxon>Basidiomycota</taxon>
        <taxon>Pucciniomycotina</taxon>
        <taxon>Pucciniomycetes</taxon>
        <taxon>Pucciniales</taxon>
        <taxon>Sphaerophragmiaceae</taxon>
        <taxon>Austropuccinia</taxon>
    </lineage>
</organism>
<name>A0A9Q3HSL2_9BASI</name>
<sequence>MVTFSGQNNTIPNQGPKSKAHFERGFFNSSVWQSMAAIQTPFKDPNHLALQELGQQFHSGLFQGNSQRLYSLSISFQGSKYFNTAWTTQLVHTGDNSINLYVLGPIRPIKSSTVGIQSHSSISRWTEMYWPIFGPIQTIQPVIHLPGSVFQFFTYTGHLSAPGDFFPS</sequence>
<accession>A0A9Q3HSL2</accession>
<gene>
    <name evidence="1" type="ORF">O181_056056</name>
</gene>